<dbReference type="GO" id="GO:0000977">
    <property type="term" value="F:RNA polymerase II transcription regulatory region sequence-specific DNA binding"/>
    <property type="evidence" value="ECO:0007669"/>
    <property type="project" value="TreeGrafter"/>
</dbReference>
<dbReference type="Pfam" id="PF01857">
    <property type="entry name" value="RB_B"/>
    <property type="match status" value="1"/>
</dbReference>
<dbReference type="CDD" id="cd20599">
    <property type="entry name" value="CYCLIN_RB"/>
    <property type="match status" value="1"/>
</dbReference>
<evidence type="ECO:0000256" key="3">
    <source>
        <dbReference type="ARBA" id="ARBA00022491"/>
    </source>
</evidence>
<dbReference type="RefSeq" id="XP_022289126.1">
    <property type="nucleotide sequence ID" value="XM_022433418.1"/>
</dbReference>
<dbReference type="SMART" id="SM01369">
    <property type="entry name" value="Rb_C"/>
    <property type="match status" value="1"/>
</dbReference>
<feature type="region of interest" description="Disordered" evidence="8">
    <location>
        <begin position="601"/>
        <end position="624"/>
    </location>
</feature>
<dbReference type="GO" id="GO:0035189">
    <property type="term" value="C:Rb-E2F complex"/>
    <property type="evidence" value="ECO:0007669"/>
    <property type="project" value="TreeGrafter"/>
</dbReference>
<reference evidence="13" key="1">
    <citation type="submission" date="2025-08" db="UniProtKB">
        <authorList>
            <consortium name="RefSeq"/>
        </authorList>
    </citation>
    <scope>IDENTIFICATION</scope>
    <source>
        <tissue evidence="13">Whole sample</tissue>
    </source>
</reference>
<accession>A0A8B8ACC1</accession>
<feature type="domain" description="Retinoblastoma-associated protein A-box" evidence="10">
    <location>
        <begin position="361"/>
        <end position="566"/>
    </location>
</feature>
<keyword evidence="7" id="KW-0131">Cell cycle</keyword>
<keyword evidence="3" id="KW-0678">Repressor</keyword>
<feature type="region of interest" description="Disordered" evidence="8">
    <location>
        <begin position="321"/>
        <end position="342"/>
    </location>
</feature>
<organism evidence="12 13">
    <name type="scientific">Crassostrea virginica</name>
    <name type="common">Eastern oyster</name>
    <dbReference type="NCBI Taxonomy" id="6565"/>
    <lineage>
        <taxon>Eukaryota</taxon>
        <taxon>Metazoa</taxon>
        <taxon>Spiralia</taxon>
        <taxon>Lophotrochozoa</taxon>
        <taxon>Mollusca</taxon>
        <taxon>Bivalvia</taxon>
        <taxon>Autobranchia</taxon>
        <taxon>Pteriomorphia</taxon>
        <taxon>Ostreida</taxon>
        <taxon>Ostreoidea</taxon>
        <taxon>Ostreidae</taxon>
        <taxon>Crassostrea</taxon>
    </lineage>
</organism>
<dbReference type="InterPro" id="IPR015030">
    <property type="entry name" value="RB_C"/>
</dbReference>
<dbReference type="OrthoDB" id="844594at2759"/>
<keyword evidence="5" id="KW-0804">Transcription</keyword>
<dbReference type="GO" id="GO:0006357">
    <property type="term" value="P:regulation of transcription by RNA polymerase II"/>
    <property type="evidence" value="ECO:0007669"/>
    <property type="project" value="InterPro"/>
</dbReference>
<dbReference type="InterPro" id="IPR024599">
    <property type="entry name" value="RB_N"/>
</dbReference>
<protein>
    <submittedName>
        <fullName evidence="13">Retinoblastoma-associated protein-like isoform X1</fullName>
    </submittedName>
</protein>
<feature type="domain" description="Retinoblastoma-associated protein N-terminal" evidence="9">
    <location>
        <begin position="98"/>
        <end position="224"/>
    </location>
</feature>
<dbReference type="InterPro" id="IPR002719">
    <property type="entry name" value="RB_B"/>
</dbReference>
<evidence type="ECO:0000256" key="5">
    <source>
        <dbReference type="ARBA" id="ARBA00023163"/>
    </source>
</evidence>
<proteinExistence type="inferred from homology"/>
<dbReference type="KEGG" id="cvn:111101110"/>
<feature type="region of interest" description="Disordered" evidence="8">
    <location>
        <begin position="834"/>
        <end position="899"/>
    </location>
</feature>
<feature type="compositionally biased region" description="Low complexity" evidence="8">
    <location>
        <begin position="601"/>
        <end position="610"/>
    </location>
</feature>
<dbReference type="PANTHER" id="PTHR13742:SF36">
    <property type="entry name" value="RETINOBLASTOMA-ASSOCIATED PROTEIN"/>
    <property type="match status" value="1"/>
</dbReference>
<evidence type="ECO:0000256" key="7">
    <source>
        <dbReference type="ARBA" id="ARBA00023306"/>
    </source>
</evidence>
<dbReference type="InterPro" id="IPR036915">
    <property type="entry name" value="Cyclin-like_sf"/>
</dbReference>
<dbReference type="Proteomes" id="UP000694844">
    <property type="component" value="Chromosome 6"/>
</dbReference>
<dbReference type="Gene3D" id="1.10.472.140">
    <property type="match status" value="1"/>
</dbReference>
<keyword evidence="6" id="KW-0539">Nucleus</keyword>
<comment type="similarity">
    <text evidence="2">Belongs to the retinoblastoma protein (RB) family.</text>
</comment>
<name>A0A8B8ACC1_CRAVI</name>
<keyword evidence="4" id="KW-0805">Transcription regulation</keyword>
<dbReference type="GO" id="GO:0000785">
    <property type="term" value="C:chromatin"/>
    <property type="evidence" value="ECO:0007669"/>
    <property type="project" value="TreeGrafter"/>
</dbReference>
<gene>
    <name evidence="13" type="primary">LOC111101110</name>
</gene>
<comment type="subcellular location">
    <subcellularLocation>
        <location evidence="1">Nucleus</location>
    </subcellularLocation>
</comment>
<dbReference type="GeneID" id="111101110"/>
<evidence type="ECO:0000313" key="13">
    <source>
        <dbReference type="RefSeq" id="XP_022289126.1"/>
    </source>
</evidence>
<keyword evidence="12" id="KW-1185">Reference proteome</keyword>
<dbReference type="SMART" id="SM01367">
    <property type="entry name" value="DUF3452"/>
    <property type="match status" value="1"/>
</dbReference>
<evidence type="ECO:0000256" key="2">
    <source>
        <dbReference type="ARBA" id="ARBA00009475"/>
    </source>
</evidence>
<sequence length="899" mass="102274">MSSKEDTGESQCVPEMSLDNNECVKDMVDAELEKLALSMELPDRIKKKANNVLETLLRYDEQKVIPKSSAIVCAIYIAAIDIRMPYGPSDPQLEIGYLDQPDITVSEILKKSQTSVPVLFRWMKYLGDANLSEAVRCHLKQLEKDYCVVSALYHTHERLWCSIFKEEQRGETDSIPLQTTISVNDKKHLCWVLFLLAKERLLTDSQIVEAFYILICCYEYVLRTTPGFQLNTPYDEVRVSEDSEKQSGLMLKILCEQFDLSLEEVTLVQKNRAEPCFEKLFHGNKNLELSSLTEQYERDHRQKGDLNELLFLWKDPHLQPLEQNGNLSSPRNDEPDGPPITPVSDLIEKVNTLSVNGDTVEPTLRAALNTIQNLKKILSSTKDEPSPELLVHFKNCSQNPVKSIKERVDRLEKVFVEAFMQQTDRNQAPIAKQRFVLAKRLYYRVMESMLNHERERLSQTDFSKLLNIETFHVSLLACALEIVMMTYGASWNASFGTVCAGDSKFSFPWIVQTFSLHCYDFFKVLESFIKAEPILTKEIVRHLQNLEKRILEQLAWTRESPVFEALSKSEAPVVQAEPLAPSNTVSSADLYLSPMRVVKSKSSSSLSGGSPHKMSGSASPEKTPTKKSQSLAIFLNKVCRLGYLRLEQLFSLLVIPKDLQQRIWTCFEYCITKKTALLTGRHLDQIMLCSVYAICKVMEREIKFKIIIKTYAELPFASPSVYRCALIEGCEYGTIIVFYNQVFMHNMKNYILQFAPTRQSPTLSPAPKTITSPIYSLTSRPNFYVSPLKNSPFKPPLSPSQMTPRSLQLYSFGDITGSNEKLQRINDAMNRAKNGILGTTPKSQKRLRFDHPPEPDSSAATTQSSEVPIVVKKLKMTENSENPASGKEQNNEDMQDLSR</sequence>
<evidence type="ECO:0000256" key="1">
    <source>
        <dbReference type="ARBA" id="ARBA00004123"/>
    </source>
</evidence>
<evidence type="ECO:0000256" key="8">
    <source>
        <dbReference type="SAM" id="MobiDB-lite"/>
    </source>
</evidence>
<dbReference type="GO" id="GO:2000134">
    <property type="term" value="P:negative regulation of G1/S transition of mitotic cell cycle"/>
    <property type="evidence" value="ECO:0007669"/>
    <property type="project" value="TreeGrafter"/>
</dbReference>
<evidence type="ECO:0000256" key="6">
    <source>
        <dbReference type="ARBA" id="ARBA00023242"/>
    </source>
</evidence>
<evidence type="ECO:0000313" key="12">
    <source>
        <dbReference type="Proteomes" id="UP000694844"/>
    </source>
</evidence>
<dbReference type="Pfam" id="PF11934">
    <property type="entry name" value="DUF3452"/>
    <property type="match status" value="1"/>
</dbReference>
<evidence type="ECO:0000259" key="11">
    <source>
        <dbReference type="SMART" id="SM01369"/>
    </source>
</evidence>
<feature type="compositionally biased region" description="Polar residues" evidence="8">
    <location>
        <begin position="321"/>
        <end position="330"/>
    </location>
</feature>
<dbReference type="InterPro" id="IPR028309">
    <property type="entry name" value="RB_fam"/>
</dbReference>
<dbReference type="Gene3D" id="1.10.472.10">
    <property type="entry name" value="Cyclin-like"/>
    <property type="match status" value="2"/>
</dbReference>
<dbReference type="SUPFAM" id="SSF47954">
    <property type="entry name" value="Cyclin-like"/>
    <property type="match status" value="2"/>
</dbReference>
<evidence type="ECO:0000256" key="4">
    <source>
        <dbReference type="ARBA" id="ARBA00023015"/>
    </source>
</evidence>
<dbReference type="InterPro" id="IPR002720">
    <property type="entry name" value="RB_A"/>
</dbReference>
<dbReference type="GO" id="GO:0048667">
    <property type="term" value="P:cell morphogenesis involved in neuron differentiation"/>
    <property type="evidence" value="ECO:0007669"/>
    <property type="project" value="TreeGrafter"/>
</dbReference>
<evidence type="ECO:0000259" key="10">
    <source>
        <dbReference type="SMART" id="SM01368"/>
    </source>
</evidence>
<dbReference type="AlphaFoldDB" id="A0A8B8ACC1"/>
<dbReference type="PANTHER" id="PTHR13742">
    <property type="entry name" value="RETINOBLASTOMA-ASSOCIATED PROTEIN RB -RELATED"/>
    <property type="match status" value="1"/>
</dbReference>
<feature type="domain" description="Retinoblastoma-associated protein C-terminal" evidence="11">
    <location>
        <begin position="751"/>
        <end position="889"/>
    </location>
</feature>
<dbReference type="SMART" id="SM01368">
    <property type="entry name" value="RB_A"/>
    <property type="match status" value="1"/>
</dbReference>
<dbReference type="GO" id="GO:0031175">
    <property type="term" value="P:neuron projection development"/>
    <property type="evidence" value="ECO:0007669"/>
    <property type="project" value="TreeGrafter"/>
</dbReference>
<dbReference type="Pfam" id="PF08934">
    <property type="entry name" value="Rb_C"/>
    <property type="match status" value="1"/>
</dbReference>
<evidence type="ECO:0000259" key="9">
    <source>
        <dbReference type="SMART" id="SM01367"/>
    </source>
</evidence>
<dbReference type="Pfam" id="PF01858">
    <property type="entry name" value="RB_A"/>
    <property type="match status" value="1"/>
</dbReference>